<name>A0ACC0TXD7_9AGAM</name>
<dbReference type="EMBL" id="JAGFNK010000352">
    <property type="protein sequence ID" value="KAI9452012.1"/>
    <property type="molecule type" value="Genomic_DNA"/>
</dbReference>
<evidence type="ECO:0000313" key="2">
    <source>
        <dbReference type="Proteomes" id="UP001207468"/>
    </source>
</evidence>
<reference evidence="1" key="1">
    <citation type="submission" date="2021-03" db="EMBL/GenBank/DDBJ databases">
        <title>Evolutionary priming and transition to the ectomycorrhizal habit in an iconic lineage of mushroom-forming fungi: is preadaptation a requirement?</title>
        <authorList>
            <consortium name="DOE Joint Genome Institute"/>
            <person name="Looney B.P."/>
            <person name="Miyauchi S."/>
            <person name="Morin E."/>
            <person name="Drula E."/>
            <person name="Courty P.E."/>
            <person name="Chicoki N."/>
            <person name="Fauchery L."/>
            <person name="Kohler A."/>
            <person name="Kuo A."/>
            <person name="LaButti K."/>
            <person name="Pangilinan J."/>
            <person name="Lipzen A."/>
            <person name="Riley R."/>
            <person name="Andreopoulos W."/>
            <person name="He G."/>
            <person name="Johnson J."/>
            <person name="Barry K.W."/>
            <person name="Grigoriev I.V."/>
            <person name="Nagy L."/>
            <person name="Hibbett D."/>
            <person name="Henrissat B."/>
            <person name="Matheny P.B."/>
            <person name="Labbe J."/>
            <person name="Martin A.F."/>
        </authorList>
    </citation>
    <scope>NUCLEOTIDE SEQUENCE</scope>
    <source>
        <strain evidence="1">BPL698</strain>
    </source>
</reference>
<dbReference type="Proteomes" id="UP001207468">
    <property type="component" value="Unassembled WGS sequence"/>
</dbReference>
<protein>
    <submittedName>
        <fullName evidence="1">Uncharacterized protein</fullName>
    </submittedName>
</protein>
<comment type="caution">
    <text evidence="1">The sequence shown here is derived from an EMBL/GenBank/DDBJ whole genome shotgun (WGS) entry which is preliminary data.</text>
</comment>
<gene>
    <name evidence="1" type="ORF">F5148DRAFT_1370479</name>
</gene>
<evidence type="ECO:0000313" key="1">
    <source>
        <dbReference type="EMBL" id="KAI9452012.1"/>
    </source>
</evidence>
<sequence>MRTSAVVAFICLAMGVAPSFSLPSISVSLLLSVELIRPKDQVTVALLLMASNSGQRANELPDVPPWIHTIEKAGKPWRGYRPTDDPRRWESYNSQGDPLGPVYAPEDWNHNETREKWVPQAPSPQDGALLLAKELFRNALKKNA</sequence>
<organism evidence="1 2">
    <name type="scientific">Russula earlei</name>
    <dbReference type="NCBI Taxonomy" id="71964"/>
    <lineage>
        <taxon>Eukaryota</taxon>
        <taxon>Fungi</taxon>
        <taxon>Dikarya</taxon>
        <taxon>Basidiomycota</taxon>
        <taxon>Agaricomycotina</taxon>
        <taxon>Agaricomycetes</taxon>
        <taxon>Russulales</taxon>
        <taxon>Russulaceae</taxon>
        <taxon>Russula</taxon>
    </lineage>
</organism>
<accession>A0ACC0TXD7</accession>
<proteinExistence type="predicted"/>
<keyword evidence="2" id="KW-1185">Reference proteome</keyword>